<organism evidence="3 4">
    <name type="scientific">Rhodocytophaga aerolata</name>
    <dbReference type="NCBI Taxonomy" id="455078"/>
    <lineage>
        <taxon>Bacteria</taxon>
        <taxon>Pseudomonadati</taxon>
        <taxon>Bacteroidota</taxon>
        <taxon>Cytophagia</taxon>
        <taxon>Cytophagales</taxon>
        <taxon>Rhodocytophagaceae</taxon>
        <taxon>Rhodocytophaga</taxon>
    </lineage>
</organism>
<dbReference type="RefSeq" id="WP_302036946.1">
    <property type="nucleotide sequence ID" value="NZ_JAUKPO010000003.1"/>
</dbReference>
<feature type="domain" description="DUF218" evidence="2">
    <location>
        <begin position="78"/>
        <end position="245"/>
    </location>
</feature>
<dbReference type="CDD" id="cd06259">
    <property type="entry name" value="YdcF-like"/>
    <property type="match status" value="1"/>
</dbReference>
<dbReference type="PANTHER" id="PTHR30336">
    <property type="entry name" value="INNER MEMBRANE PROTEIN, PROBABLE PERMEASE"/>
    <property type="match status" value="1"/>
</dbReference>
<dbReference type="Proteomes" id="UP001168528">
    <property type="component" value="Unassembled WGS sequence"/>
</dbReference>
<dbReference type="Pfam" id="PF02698">
    <property type="entry name" value="DUF218"/>
    <property type="match status" value="1"/>
</dbReference>
<feature type="transmembrane region" description="Helical" evidence="1">
    <location>
        <begin position="37"/>
        <end position="55"/>
    </location>
</feature>
<dbReference type="InterPro" id="IPR003848">
    <property type="entry name" value="DUF218"/>
</dbReference>
<dbReference type="Gene3D" id="3.40.50.620">
    <property type="entry name" value="HUPs"/>
    <property type="match status" value="1"/>
</dbReference>
<evidence type="ECO:0000259" key="2">
    <source>
        <dbReference type="Pfam" id="PF02698"/>
    </source>
</evidence>
<reference evidence="3" key="1">
    <citation type="submission" date="2023-07" db="EMBL/GenBank/DDBJ databases">
        <title>The genome sequence of Rhodocytophaga aerolata KACC 12507.</title>
        <authorList>
            <person name="Zhang X."/>
        </authorList>
    </citation>
    <scope>NUCLEOTIDE SEQUENCE</scope>
    <source>
        <strain evidence="3">KACC 12507</strain>
    </source>
</reference>
<dbReference type="InterPro" id="IPR051599">
    <property type="entry name" value="Cell_Envelope_Assoc"/>
</dbReference>
<protein>
    <submittedName>
        <fullName evidence="3">YdcF family protein</fullName>
    </submittedName>
</protein>
<sequence>MFFVLSKTLFYLLMPFTWIMGCLLYALFTKSEKRRKTFLIVTVVLLFVFGNSFLINELFRLWEIPATPIAAIEKPYDVGIVLTGITSIDQTPKDRVYFEKGADRIMHALQLYKMGKLKHILITGGSGNLVGNKESEAEELEQVLLMSGVPQKDITIENKSRNTRENALFSANVLKAKFPGQSYLLITSAFHMRRSEGCFQQAGVPVTVFSTDFYAKPRKFTPNYIIIPSEGALGKWYVLCHEILGYLTYRVMGYA</sequence>
<keyword evidence="1" id="KW-0812">Transmembrane</keyword>
<dbReference type="EMBL" id="JAUKPO010000003">
    <property type="protein sequence ID" value="MDO1446145.1"/>
    <property type="molecule type" value="Genomic_DNA"/>
</dbReference>
<keyword evidence="1" id="KW-1133">Transmembrane helix</keyword>
<dbReference type="InterPro" id="IPR014729">
    <property type="entry name" value="Rossmann-like_a/b/a_fold"/>
</dbReference>
<gene>
    <name evidence="3" type="ORF">Q0590_07775</name>
</gene>
<keyword evidence="4" id="KW-1185">Reference proteome</keyword>
<dbReference type="PROSITE" id="PS51257">
    <property type="entry name" value="PROKAR_LIPOPROTEIN"/>
    <property type="match status" value="1"/>
</dbReference>
<keyword evidence="1" id="KW-0472">Membrane</keyword>
<accession>A0ABT8R227</accession>
<evidence type="ECO:0000256" key="1">
    <source>
        <dbReference type="SAM" id="Phobius"/>
    </source>
</evidence>
<proteinExistence type="predicted"/>
<evidence type="ECO:0000313" key="4">
    <source>
        <dbReference type="Proteomes" id="UP001168528"/>
    </source>
</evidence>
<name>A0ABT8R227_9BACT</name>
<comment type="caution">
    <text evidence="3">The sequence shown here is derived from an EMBL/GenBank/DDBJ whole genome shotgun (WGS) entry which is preliminary data.</text>
</comment>
<dbReference type="PANTHER" id="PTHR30336:SF4">
    <property type="entry name" value="ENVELOPE BIOGENESIS FACTOR ELYC"/>
    <property type="match status" value="1"/>
</dbReference>
<feature type="transmembrane region" description="Helical" evidence="1">
    <location>
        <begin position="12"/>
        <end position="28"/>
    </location>
</feature>
<evidence type="ECO:0000313" key="3">
    <source>
        <dbReference type="EMBL" id="MDO1446145.1"/>
    </source>
</evidence>